<keyword evidence="3" id="KW-1185">Reference proteome</keyword>
<name>A0AAN0Y1N1_VIBNA</name>
<evidence type="ECO:0000256" key="1">
    <source>
        <dbReference type="SAM" id="SignalP"/>
    </source>
</evidence>
<dbReference type="EMBL" id="CP016345">
    <property type="protein sequence ID" value="ANQ12191.1"/>
    <property type="molecule type" value="Genomic_DNA"/>
</dbReference>
<protein>
    <submittedName>
        <fullName evidence="2">Copper resistance protein CopZ</fullName>
    </submittedName>
</protein>
<gene>
    <name evidence="2" type="ORF">BA890_05260</name>
</gene>
<dbReference type="KEGG" id="vna:PN96_08090"/>
<dbReference type="Gene3D" id="2.60.40.1890">
    <property type="entry name" value="PCu(A)C copper chaperone"/>
    <property type="match status" value="1"/>
</dbReference>
<dbReference type="SUPFAM" id="SSF110087">
    <property type="entry name" value="DR1885-like metal-binding protein"/>
    <property type="match status" value="1"/>
</dbReference>
<evidence type="ECO:0000313" key="2">
    <source>
        <dbReference type="EMBL" id="ANQ12191.1"/>
    </source>
</evidence>
<evidence type="ECO:0000313" key="3">
    <source>
        <dbReference type="Proteomes" id="UP000092741"/>
    </source>
</evidence>
<feature type="chain" id="PRO_5042912800" evidence="1">
    <location>
        <begin position="23"/>
        <end position="153"/>
    </location>
</feature>
<dbReference type="PANTHER" id="PTHR36302:SF1">
    <property type="entry name" value="COPPER CHAPERONE PCU(A)C"/>
    <property type="match status" value="1"/>
</dbReference>
<reference evidence="2 3" key="1">
    <citation type="submission" date="2016-07" db="EMBL/GenBank/DDBJ databases">
        <title>Developing Vibrio natriegens as a novel, fast-growing host for biotechnology.</title>
        <authorList>
            <person name="Weinstock M.T."/>
            <person name="Hesek E.D."/>
            <person name="Wilson C.M."/>
            <person name="Gibson D.G."/>
        </authorList>
    </citation>
    <scope>NUCLEOTIDE SEQUENCE [LARGE SCALE GENOMIC DNA]</scope>
    <source>
        <strain evidence="2 3">ATCC 14048</strain>
    </source>
</reference>
<accession>A0AAN0Y1N1</accession>
<dbReference type="Pfam" id="PF04314">
    <property type="entry name" value="PCuAC"/>
    <property type="match status" value="1"/>
</dbReference>
<dbReference type="InterPro" id="IPR058248">
    <property type="entry name" value="Lxx211020-like"/>
</dbReference>
<organism evidence="2 3">
    <name type="scientific">Vibrio natriegens NBRC 15636 = ATCC 14048 = DSM 759</name>
    <dbReference type="NCBI Taxonomy" id="1219067"/>
    <lineage>
        <taxon>Bacteria</taxon>
        <taxon>Pseudomonadati</taxon>
        <taxon>Pseudomonadota</taxon>
        <taxon>Gammaproteobacteria</taxon>
        <taxon>Vibrionales</taxon>
        <taxon>Vibrionaceae</taxon>
        <taxon>Vibrio</taxon>
    </lineage>
</organism>
<feature type="signal peptide" evidence="1">
    <location>
        <begin position="1"/>
        <end position="22"/>
    </location>
</feature>
<dbReference type="AlphaFoldDB" id="A0AAN0Y1N1"/>
<dbReference type="InterPro" id="IPR036182">
    <property type="entry name" value="PCuAC_sf"/>
</dbReference>
<dbReference type="GeneID" id="70912753"/>
<sequence>MKKYLSRFTLCIAALLTSAASAHEYTTNSIKIDHPWSREAPPNATVIAGFFQLKNLSTRDDFLISATTPVAERVEIHQHEMSDGVMKMKKIENVRVGTMKSVMFEPGGYHLMIFNPEQSFKQGERFPMTLEFRNAGKVEIELAVEVNTYLHSH</sequence>
<keyword evidence="1" id="KW-0732">Signal</keyword>
<dbReference type="PANTHER" id="PTHR36302">
    <property type="entry name" value="BLR7088 PROTEIN"/>
    <property type="match status" value="1"/>
</dbReference>
<dbReference type="InterPro" id="IPR007410">
    <property type="entry name" value="LpqE-like"/>
</dbReference>
<dbReference type="Proteomes" id="UP000092741">
    <property type="component" value="Chromosome 1"/>
</dbReference>
<dbReference type="RefSeq" id="WP_014231371.1">
    <property type="nucleotide sequence ID" value="NZ_ATFJ01000001.1"/>
</dbReference>
<proteinExistence type="predicted"/>